<dbReference type="Proteomes" id="UP000608522">
    <property type="component" value="Unassembled WGS sequence"/>
</dbReference>
<evidence type="ECO:0000313" key="2">
    <source>
        <dbReference type="EMBL" id="GHI82626.1"/>
    </source>
</evidence>
<comment type="caution">
    <text evidence="2">The sequence shown here is derived from an EMBL/GenBank/DDBJ whole genome shotgun (WGS) entry which is preliminary data.</text>
</comment>
<organism evidence="2 3">
    <name type="scientific">Streptomyces spororaveus</name>
    <dbReference type="NCBI Taxonomy" id="284039"/>
    <lineage>
        <taxon>Bacteria</taxon>
        <taxon>Bacillati</taxon>
        <taxon>Actinomycetota</taxon>
        <taxon>Actinomycetes</taxon>
        <taxon>Kitasatosporales</taxon>
        <taxon>Streptomycetaceae</taxon>
        <taxon>Streptomyces</taxon>
    </lineage>
</organism>
<keyword evidence="1" id="KW-0812">Transmembrane</keyword>
<keyword evidence="3" id="KW-1185">Reference proteome</keyword>
<dbReference type="RefSeq" id="WP_202197085.1">
    <property type="nucleotide sequence ID" value="NZ_BAAATO010000053.1"/>
</dbReference>
<sequence length="109" mass="11825">MLAEQTPACGRAREALLSGGAFDVWEGLVPADRHFHAYRTRSRVAQRHGQVTLGLDETVDIREGAGDKLLRSGLIRSADRVWTFTLFLNAAATTVLACAGVARTSHDGY</sequence>
<evidence type="ECO:0000256" key="1">
    <source>
        <dbReference type="SAM" id="Phobius"/>
    </source>
</evidence>
<reference evidence="3" key="1">
    <citation type="submission" date="2023-07" db="EMBL/GenBank/DDBJ databases">
        <title>Whole genome shotgun sequence of Streptomyces spororaveus NBRC 15456.</title>
        <authorList>
            <person name="Komaki H."/>
            <person name="Tamura T."/>
        </authorList>
    </citation>
    <scope>NUCLEOTIDE SEQUENCE [LARGE SCALE GENOMIC DNA]</scope>
    <source>
        <strain evidence="3">NBRC 15456</strain>
    </source>
</reference>
<evidence type="ECO:0000313" key="3">
    <source>
        <dbReference type="Proteomes" id="UP000608522"/>
    </source>
</evidence>
<feature type="transmembrane region" description="Helical" evidence="1">
    <location>
        <begin position="81"/>
        <end position="102"/>
    </location>
</feature>
<dbReference type="EMBL" id="BNED01000010">
    <property type="protein sequence ID" value="GHI82626.1"/>
    <property type="molecule type" value="Genomic_DNA"/>
</dbReference>
<name>A0ABQ3TQF3_9ACTN</name>
<accession>A0ABQ3TQF3</accession>
<proteinExistence type="predicted"/>
<keyword evidence="1" id="KW-0472">Membrane</keyword>
<protein>
    <submittedName>
        <fullName evidence="2">Uncharacterized protein</fullName>
    </submittedName>
</protein>
<keyword evidence="1" id="KW-1133">Transmembrane helix</keyword>
<gene>
    <name evidence="2" type="ORF">Sspor_81870</name>
</gene>